<dbReference type="Pfam" id="PF11925">
    <property type="entry name" value="DUF3443"/>
    <property type="match status" value="1"/>
</dbReference>
<name>A0A248VMG7_9BURK</name>
<sequence length="366" mass="37616">MTVARWTGDYANQPYVTVTICIPGVQGANQCATIDHMLVDTGSAGVRVLASALGPALTGRLPAQTGATDDPTSAAPIAQCAQFASGYAWGPIRRADVTIGGKAAGNLPIQVIGDGAYVTPADCASVGLGNIGTVTDLGANGVVGVGSAVRDFPLAAQTALSATYYYCPSTGSCKGTRVPLDTQVMNPVAAFTSDNNGTIIRLPALPAGGQASATGELVFGIGTQQNNRLPSAAHIIPLDSNGFFTTTYKGAVFARGVLDSGSNTNTFQDRAIPFDPWRRYTPPTPLSLSALLKPGSGATVPVTVPFQVANTAGLMNGPYAAHDDLPVYTSLSSYFIWGLPFFFGRDVFTGLNGAQIGAQTGPFVAF</sequence>
<dbReference type="Proteomes" id="UP000215158">
    <property type="component" value="Chromosome 1"/>
</dbReference>
<reference evidence="1 2" key="1">
    <citation type="submission" date="2017-08" db="EMBL/GenBank/DDBJ databases">
        <title>Identification and genetic characteristics of simultaneous BTEX- and naphthalene-degrading Paraburkholderia sp. BN5 isolated from petroleum-contaminated soil.</title>
        <authorList>
            <person name="Lee Y."/>
            <person name="Jeon C.O."/>
        </authorList>
    </citation>
    <scope>NUCLEOTIDE SEQUENCE [LARGE SCALE GENOMIC DNA]</scope>
    <source>
        <strain evidence="1 2">BN5</strain>
    </source>
</reference>
<keyword evidence="2" id="KW-1185">Reference proteome</keyword>
<evidence type="ECO:0000313" key="2">
    <source>
        <dbReference type="Proteomes" id="UP000215158"/>
    </source>
</evidence>
<dbReference type="EMBL" id="CP022989">
    <property type="protein sequence ID" value="ASW00217.1"/>
    <property type="molecule type" value="Genomic_DNA"/>
</dbReference>
<evidence type="ECO:0008006" key="3">
    <source>
        <dbReference type="Google" id="ProtNLM"/>
    </source>
</evidence>
<gene>
    <name evidence="1" type="ORF">CJU94_01495</name>
</gene>
<dbReference type="AlphaFoldDB" id="A0A248VMG7"/>
<protein>
    <recommendedName>
        <fullName evidence="3">DUF3443 domain-containing protein</fullName>
    </recommendedName>
</protein>
<dbReference type="OrthoDB" id="5289858at2"/>
<accession>A0A248VMG7</accession>
<dbReference type="KEGG" id="parb:CJU94_01495"/>
<dbReference type="InterPro" id="IPR021847">
    <property type="entry name" value="DUF3443"/>
</dbReference>
<proteinExistence type="predicted"/>
<evidence type="ECO:0000313" key="1">
    <source>
        <dbReference type="EMBL" id="ASW00217.1"/>
    </source>
</evidence>
<organism evidence="1 2">
    <name type="scientific">Paraburkholderia aromaticivorans</name>
    <dbReference type="NCBI Taxonomy" id="2026199"/>
    <lineage>
        <taxon>Bacteria</taxon>
        <taxon>Pseudomonadati</taxon>
        <taxon>Pseudomonadota</taxon>
        <taxon>Betaproteobacteria</taxon>
        <taxon>Burkholderiales</taxon>
        <taxon>Burkholderiaceae</taxon>
        <taxon>Paraburkholderia</taxon>
    </lineage>
</organism>